<evidence type="ECO:0000313" key="2">
    <source>
        <dbReference type="Proteomes" id="UP001630127"/>
    </source>
</evidence>
<sequence>MDRTTTLQPNKIDEATEVAVIQKIAVDVTATGKISINVAAQDIIFKAATSQETCFATVSPSSLNDRNTAALGSESGDVSTQAFTIDAAAAQGFVVSAAIAPEIADDNVETPLVIEQLSAAAPFKASEIV</sequence>
<reference evidence="1 2" key="1">
    <citation type="submission" date="2024-11" db="EMBL/GenBank/DDBJ databases">
        <title>A near-complete genome assembly of Cinchona calisaya.</title>
        <authorList>
            <person name="Lian D.C."/>
            <person name="Zhao X.W."/>
            <person name="Wei L."/>
        </authorList>
    </citation>
    <scope>NUCLEOTIDE SEQUENCE [LARGE SCALE GENOMIC DNA]</scope>
    <source>
        <tissue evidence="1">Nenye</tissue>
    </source>
</reference>
<evidence type="ECO:0000313" key="1">
    <source>
        <dbReference type="EMBL" id="KAL3498240.1"/>
    </source>
</evidence>
<name>A0ABD2XW84_9GENT</name>
<gene>
    <name evidence="1" type="ORF">ACH5RR_040972</name>
</gene>
<comment type="caution">
    <text evidence="1">The sequence shown here is derived from an EMBL/GenBank/DDBJ whole genome shotgun (WGS) entry which is preliminary data.</text>
</comment>
<proteinExistence type="predicted"/>
<keyword evidence="2" id="KW-1185">Reference proteome</keyword>
<dbReference type="EMBL" id="JBJUIK010000017">
    <property type="protein sequence ID" value="KAL3498240.1"/>
    <property type="molecule type" value="Genomic_DNA"/>
</dbReference>
<dbReference type="Proteomes" id="UP001630127">
    <property type="component" value="Unassembled WGS sequence"/>
</dbReference>
<protein>
    <submittedName>
        <fullName evidence="1">Uncharacterized protein</fullName>
    </submittedName>
</protein>
<dbReference type="AlphaFoldDB" id="A0ABD2XW84"/>
<accession>A0ABD2XW84</accession>
<organism evidence="1 2">
    <name type="scientific">Cinchona calisaya</name>
    <dbReference type="NCBI Taxonomy" id="153742"/>
    <lineage>
        <taxon>Eukaryota</taxon>
        <taxon>Viridiplantae</taxon>
        <taxon>Streptophyta</taxon>
        <taxon>Embryophyta</taxon>
        <taxon>Tracheophyta</taxon>
        <taxon>Spermatophyta</taxon>
        <taxon>Magnoliopsida</taxon>
        <taxon>eudicotyledons</taxon>
        <taxon>Gunneridae</taxon>
        <taxon>Pentapetalae</taxon>
        <taxon>asterids</taxon>
        <taxon>lamiids</taxon>
        <taxon>Gentianales</taxon>
        <taxon>Rubiaceae</taxon>
        <taxon>Cinchonoideae</taxon>
        <taxon>Cinchoneae</taxon>
        <taxon>Cinchona</taxon>
    </lineage>
</organism>